<accession>A0ABM8QE17</accession>
<sequence length="156" mass="16929">MVDDPPSWQPGDGVAAAVRVASSARRRGYRPLYWMGLGCVLLSGCTTVAQITSLSDESCHRTVQSQLESILLEEGEQPEVANRLAVNTTVVLATGSLGPRPFGVSSPSGADYSFFVQLKGDQCFLRLYGRRKGFTRYINNLTYIATRSLEGCACSE</sequence>
<evidence type="ECO:0000313" key="2">
    <source>
        <dbReference type="Proteomes" id="UP000675880"/>
    </source>
</evidence>
<evidence type="ECO:0008006" key="3">
    <source>
        <dbReference type="Google" id="ProtNLM"/>
    </source>
</evidence>
<evidence type="ECO:0000313" key="1">
    <source>
        <dbReference type="EMBL" id="CAE6691661.1"/>
    </source>
</evidence>
<name>A0ABM8QE17_9BACT</name>
<dbReference type="RefSeq" id="WP_213040170.1">
    <property type="nucleotide sequence ID" value="NZ_CAJNBJ010000001.1"/>
</dbReference>
<proteinExistence type="predicted"/>
<reference evidence="1 2" key="1">
    <citation type="submission" date="2021-02" db="EMBL/GenBank/DDBJ databases">
        <authorList>
            <person name="Han P."/>
        </authorList>
    </citation>
    <scope>NUCLEOTIDE SEQUENCE [LARGE SCALE GENOMIC DNA]</scope>
    <source>
        <strain evidence="1">Candidatus Nitrospira sp. ZN2</strain>
    </source>
</reference>
<comment type="caution">
    <text evidence="1">The sequence shown here is derived from an EMBL/GenBank/DDBJ whole genome shotgun (WGS) entry which is preliminary data.</text>
</comment>
<gene>
    <name evidence="1" type="ORF">NSPZN2_10251</name>
</gene>
<protein>
    <recommendedName>
        <fullName evidence="3">Lipoprotein</fullName>
    </recommendedName>
</protein>
<organism evidence="1 2">
    <name type="scientific">Nitrospira defluvii</name>
    <dbReference type="NCBI Taxonomy" id="330214"/>
    <lineage>
        <taxon>Bacteria</taxon>
        <taxon>Pseudomonadati</taxon>
        <taxon>Nitrospirota</taxon>
        <taxon>Nitrospiria</taxon>
        <taxon>Nitrospirales</taxon>
        <taxon>Nitrospiraceae</taxon>
        <taxon>Nitrospira</taxon>
    </lineage>
</organism>
<dbReference type="Proteomes" id="UP000675880">
    <property type="component" value="Unassembled WGS sequence"/>
</dbReference>
<dbReference type="EMBL" id="CAJNBJ010000001">
    <property type="protein sequence ID" value="CAE6691661.1"/>
    <property type="molecule type" value="Genomic_DNA"/>
</dbReference>
<keyword evidence="2" id="KW-1185">Reference proteome</keyword>